<organism evidence="8 9">
    <name type="scientific">Rossellomorea aquimaris</name>
    <dbReference type="NCBI Taxonomy" id="189382"/>
    <lineage>
        <taxon>Bacteria</taxon>
        <taxon>Bacillati</taxon>
        <taxon>Bacillota</taxon>
        <taxon>Bacilli</taxon>
        <taxon>Bacillales</taxon>
        <taxon>Bacillaceae</taxon>
        <taxon>Rossellomorea</taxon>
    </lineage>
</organism>
<dbReference type="RefSeq" id="WP_071620708.1">
    <property type="nucleotide sequence ID" value="NZ_MINN01000161.1"/>
</dbReference>
<comment type="similarity">
    <text evidence="1">Belongs to the sigma-70 factor family. ECF subfamily.</text>
</comment>
<dbReference type="Pfam" id="PF08281">
    <property type="entry name" value="Sigma70_r4_2"/>
    <property type="match status" value="1"/>
</dbReference>
<dbReference type="NCBIfam" id="NF006930">
    <property type="entry name" value="PRK09415.1"/>
    <property type="match status" value="1"/>
</dbReference>
<evidence type="ECO:0000256" key="4">
    <source>
        <dbReference type="ARBA" id="ARBA00023163"/>
    </source>
</evidence>
<dbReference type="GO" id="GO:0016987">
    <property type="term" value="F:sigma factor activity"/>
    <property type="evidence" value="ECO:0007669"/>
    <property type="project" value="UniProtKB-KW"/>
</dbReference>
<sequence>MNYHGPTPNDDLFAYIFKEYSDDVYRLIFTYVKKKEIAEDLVQEVFIKCYKNIDDFKGNSSVKTWIISIAINQCKDYLRSAYSRYVYLSDKISSLAKGNTKTPEDLVLENNEKDLLTKEILSLPIKFREVIYLYYFQELKIREIADVLGVNENTMKSRLSRAKELVKKNIQGGSNEDGEKYQRTSQGITFE</sequence>
<evidence type="ECO:0000256" key="5">
    <source>
        <dbReference type="SAM" id="MobiDB-lite"/>
    </source>
</evidence>
<keyword evidence="9" id="KW-1185">Reference proteome</keyword>
<gene>
    <name evidence="8" type="ORF">BHE18_16500</name>
</gene>
<feature type="domain" description="RNA polymerase sigma-70 region 2" evidence="6">
    <location>
        <begin position="17"/>
        <end position="81"/>
    </location>
</feature>
<proteinExistence type="inferred from homology"/>
<dbReference type="NCBIfam" id="TIGR02937">
    <property type="entry name" value="sigma70-ECF"/>
    <property type="match status" value="1"/>
</dbReference>
<name>A0A1J6VMF2_9BACI</name>
<dbReference type="Gene3D" id="1.10.1740.10">
    <property type="match status" value="1"/>
</dbReference>
<evidence type="ECO:0000256" key="3">
    <source>
        <dbReference type="ARBA" id="ARBA00023082"/>
    </source>
</evidence>
<evidence type="ECO:0000313" key="8">
    <source>
        <dbReference type="EMBL" id="OIU66434.1"/>
    </source>
</evidence>
<dbReference type="InterPro" id="IPR013324">
    <property type="entry name" value="RNA_pol_sigma_r3/r4-like"/>
</dbReference>
<feature type="domain" description="RNA polymerase sigma factor 70 region 4 type 2" evidence="7">
    <location>
        <begin position="115"/>
        <end position="164"/>
    </location>
</feature>
<evidence type="ECO:0000259" key="7">
    <source>
        <dbReference type="Pfam" id="PF08281"/>
    </source>
</evidence>
<dbReference type="SUPFAM" id="SSF88946">
    <property type="entry name" value="Sigma2 domain of RNA polymerase sigma factors"/>
    <property type="match status" value="1"/>
</dbReference>
<dbReference type="InterPro" id="IPR036388">
    <property type="entry name" value="WH-like_DNA-bd_sf"/>
</dbReference>
<feature type="region of interest" description="Disordered" evidence="5">
    <location>
        <begin position="171"/>
        <end position="191"/>
    </location>
</feature>
<accession>A0A1J6VMF2</accession>
<dbReference type="PANTHER" id="PTHR43133:SF60">
    <property type="entry name" value="RNA POLYMERASE SIGMA FACTOR SIGV"/>
    <property type="match status" value="1"/>
</dbReference>
<dbReference type="InterPro" id="IPR007627">
    <property type="entry name" value="RNA_pol_sigma70_r2"/>
</dbReference>
<dbReference type="OrthoDB" id="9794508at2"/>
<dbReference type="Proteomes" id="UP000182062">
    <property type="component" value="Unassembled WGS sequence"/>
</dbReference>
<dbReference type="SUPFAM" id="SSF88659">
    <property type="entry name" value="Sigma3 and sigma4 domains of RNA polymerase sigma factors"/>
    <property type="match status" value="1"/>
</dbReference>
<dbReference type="InterPro" id="IPR014284">
    <property type="entry name" value="RNA_pol_sigma-70_dom"/>
</dbReference>
<keyword evidence="4" id="KW-0804">Transcription</keyword>
<dbReference type="GO" id="GO:0006352">
    <property type="term" value="P:DNA-templated transcription initiation"/>
    <property type="evidence" value="ECO:0007669"/>
    <property type="project" value="InterPro"/>
</dbReference>
<dbReference type="AlphaFoldDB" id="A0A1J6VMF2"/>
<comment type="caution">
    <text evidence="8">The sequence shown here is derived from an EMBL/GenBank/DDBJ whole genome shotgun (WGS) entry which is preliminary data.</text>
</comment>
<dbReference type="InterPro" id="IPR013249">
    <property type="entry name" value="RNA_pol_sigma70_r4_t2"/>
</dbReference>
<evidence type="ECO:0000256" key="2">
    <source>
        <dbReference type="ARBA" id="ARBA00023015"/>
    </source>
</evidence>
<dbReference type="CDD" id="cd06171">
    <property type="entry name" value="Sigma70_r4"/>
    <property type="match status" value="1"/>
</dbReference>
<evidence type="ECO:0000256" key="1">
    <source>
        <dbReference type="ARBA" id="ARBA00010641"/>
    </source>
</evidence>
<evidence type="ECO:0000259" key="6">
    <source>
        <dbReference type="Pfam" id="PF04542"/>
    </source>
</evidence>
<evidence type="ECO:0000313" key="9">
    <source>
        <dbReference type="Proteomes" id="UP000182062"/>
    </source>
</evidence>
<reference evidence="8 9" key="1">
    <citation type="submission" date="2016-09" db="EMBL/GenBank/DDBJ databases">
        <title>Bacillus aquimaris SAMM genome sequence reveals colonization and biosurfactant production capacities.</title>
        <authorList>
            <person name="Waghmode S.R."/>
            <person name="Suryavanshi M.V."/>
        </authorList>
    </citation>
    <scope>NUCLEOTIDE SEQUENCE [LARGE SCALE GENOMIC DNA]</scope>
    <source>
        <strain evidence="8 9">SAMM</strain>
    </source>
</reference>
<dbReference type="GO" id="GO:0003677">
    <property type="term" value="F:DNA binding"/>
    <property type="evidence" value="ECO:0007669"/>
    <property type="project" value="InterPro"/>
</dbReference>
<dbReference type="Gene3D" id="1.10.10.10">
    <property type="entry name" value="Winged helix-like DNA-binding domain superfamily/Winged helix DNA-binding domain"/>
    <property type="match status" value="1"/>
</dbReference>
<dbReference type="PANTHER" id="PTHR43133">
    <property type="entry name" value="RNA POLYMERASE ECF-TYPE SIGMA FACTO"/>
    <property type="match status" value="1"/>
</dbReference>
<protein>
    <submittedName>
        <fullName evidence="8">Uncharacterized protein</fullName>
    </submittedName>
</protein>
<keyword evidence="2" id="KW-0805">Transcription regulation</keyword>
<dbReference type="InterPro" id="IPR013325">
    <property type="entry name" value="RNA_pol_sigma_r2"/>
</dbReference>
<dbReference type="InterPro" id="IPR039425">
    <property type="entry name" value="RNA_pol_sigma-70-like"/>
</dbReference>
<keyword evidence="3" id="KW-0731">Sigma factor</keyword>
<dbReference type="EMBL" id="MINN01000161">
    <property type="protein sequence ID" value="OIU66434.1"/>
    <property type="molecule type" value="Genomic_DNA"/>
</dbReference>
<dbReference type="Pfam" id="PF04542">
    <property type="entry name" value="Sigma70_r2"/>
    <property type="match status" value="1"/>
</dbReference>